<comment type="caution">
    <text evidence="1">The sequence shown here is derived from an EMBL/GenBank/DDBJ whole genome shotgun (WGS) entry which is preliminary data.</text>
</comment>
<protein>
    <submittedName>
        <fullName evidence="1">Uncharacterized protein</fullName>
    </submittedName>
</protein>
<dbReference type="EMBL" id="JAULJE010000004">
    <property type="protein sequence ID" value="KAK1343979.1"/>
    <property type="molecule type" value="Genomic_DNA"/>
</dbReference>
<reference evidence="1" key="1">
    <citation type="submission" date="2023-06" db="EMBL/GenBank/DDBJ databases">
        <title>Reference genome for the Northern bat (Eptesicus nilssonii), a most northern bat species.</title>
        <authorList>
            <person name="Laine V.N."/>
            <person name="Pulliainen A.T."/>
            <person name="Lilley T.M."/>
        </authorList>
    </citation>
    <scope>NUCLEOTIDE SEQUENCE</scope>
    <source>
        <strain evidence="1">BLF_Eptnil</strain>
        <tissue evidence="1">Kidney</tissue>
    </source>
</reference>
<keyword evidence="2" id="KW-1185">Reference proteome</keyword>
<accession>A0AA40LUD3</accession>
<evidence type="ECO:0000313" key="2">
    <source>
        <dbReference type="Proteomes" id="UP001177744"/>
    </source>
</evidence>
<sequence length="138" mass="15439">MTNDFDINIEVHSLVPKKDPSMPDKEKKATNPRLLLQKRLLTFITTKSTLYSSIMASPDSLSAVHDSNFILLDLTRCHYLQEDDRLLSTNAGTYSVSPSTGCLQILRKSRTLDAKTQTSSFLYSPLQPDACYKPTGKP</sequence>
<organism evidence="1 2">
    <name type="scientific">Cnephaeus nilssonii</name>
    <name type="common">Northern bat</name>
    <name type="synonym">Eptesicus nilssonii</name>
    <dbReference type="NCBI Taxonomy" id="3371016"/>
    <lineage>
        <taxon>Eukaryota</taxon>
        <taxon>Metazoa</taxon>
        <taxon>Chordata</taxon>
        <taxon>Craniata</taxon>
        <taxon>Vertebrata</taxon>
        <taxon>Euteleostomi</taxon>
        <taxon>Mammalia</taxon>
        <taxon>Eutheria</taxon>
        <taxon>Laurasiatheria</taxon>
        <taxon>Chiroptera</taxon>
        <taxon>Yangochiroptera</taxon>
        <taxon>Vespertilionidae</taxon>
        <taxon>Cnephaeus</taxon>
    </lineage>
</organism>
<gene>
    <name evidence="1" type="ORF">QTO34_014537</name>
</gene>
<proteinExistence type="predicted"/>
<name>A0AA40LUD3_CNENI</name>
<dbReference type="AlphaFoldDB" id="A0AA40LUD3"/>
<dbReference type="Proteomes" id="UP001177744">
    <property type="component" value="Unassembled WGS sequence"/>
</dbReference>
<evidence type="ECO:0000313" key="1">
    <source>
        <dbReference type="EMBL" id="KAK1343979.1"/>
    </source>
</evidence>